<keyword evidence="3" id="KW-0472">Membrane</keyword>
<dbReference type="Gene3D" id="3.40.720.10">
    <property type="entry name" value="Alkaline Phosphatase, subunit A"/>
    <property type="match status" value="1"/>
</dbReference>
<dbReference type="GO" id="GO:0098552">
    <property type="term" value="C:side of membrane"/>
    <property type="evidence" value="ECO:0007669"/>
    <property type="project" value="UniProtKB-KW"/>
</dbReference>
<dbReference type="Proteomes" id="UP000269945">
    <property type="component" value="Unassembled WGS sequence"/>
</dbReference>
<keyword evidence="6" id="KW-1185">Reference proteome</keyword>
<feature type="binding site" evidence="4">
    <location>
        <position position="97"/>
    </location>
    <ligand>
        <name>Mg(2+)</name>
        <dbReference type="ChEBI" id="CHEBI:18420"/>
    </ligand>
</feature>
<feature type="binding site" evidence="4">
    <location>
        <position position="106"/>
    </location>
    <ligand>
        <name>Zn(2+)</name>
        <dbReference type="ChEBI" id="CHEBI:29105"/>
        <label>2</label>
    </ligand>
</feature>
<comment type="cofactor">
    <cofactor evidence="4">
        <name>Mg(2+)</name>
        <dbReference type="ChEBI" id="CHEBI:18420"/>
    </cofactor>
    <text evidence="4">Binds 1 Mg(2+) ion.</text>
</comment>
<evidence type="ECO:0000313" key="6">
    <source>
        <dbReference type="Proteomes" id="UP000269945"/>
    </source>
</evidence>
<evidence type="ECO:0000256" key="3">
    <source>
        <dbReference type="ARBA" id="ARBA00022622"/>
    </source>
</evidence>
<dbReference type="InterPro" id="IPR017850">
    <property type="entry name" value="Alkaline_phosphatase_core_sf"/>
</dbReference>
<dbReference type="InterPro" id="IPR001952">
    <property type="entry name" value="Alkaline_phosphatase"/>
</dbReference>
<proteinExistence type="predicted"/>
<comment type="caution">
    <text evidence="5">The sequence shown here is derived from an EMBL/GenBank/DDBJ whole genome shotgun (WGS) entry which is preliminary data.</text>
</comment>
<keyword evidence="4" id="KW-0460">Magnesium</keyword>
<evidence type="ECO:0000256" key="4">
    <source>
        <dbReference type="PIRSR" id="PIRSR601952-2"/>
    </source>
</evidence>
<dbReference type="SUPFAM" id="SSF53649">
    <property type="entry name" value="Alkaline phosphatase-like"/>
    <property type="match status" value="1"/>
</dbReference>
<feature type="binding site" evidence="4">
    <location>
        <position position="102"/>
    </location>
    <ligand>
        <name>Zn(2+)</name>
        <dbReference type="ChEBI" id="CHEBI:29105"/>
        <label>2</label>
    </ligand>
</feature>
<keyword evidence="3" id="KW-0449">Lipoprotein</keyword>
<dbReference type="GO" id="GO:0004035">
    <property type="term" value="F:alkaline phosphatase activity"/>
    <property type="evidence" value="ECO:0007669"/>
    <property type="project" value="UniProtKB-EC"/>
</dbReference>
<sequence>PEYPSDTRQNGVRLDGRNLVQEWLAKHQGARYVWNRMALMEASQDPSVTHLMGLFEPADTKYEIYRNTTQDPSLMEMTEVAVRLLSRNPRGFYLFVEGGRIDHGHHD</sequence>
<dbReference type="PANTHER" id="PTHR11596:SF30">
    <property type="entry name" value="INTESTINAL-TYPE ALKALINE PHOSPHATASE"/>
    <property type="match status" value="1"/>
</dbReference>
<feature type="non-terminal residue" evidence="5">
    <location>
        <position position="1"/>
    </location>
</feature>
<dbReference type="GO" id="GO:0005886">
    <property type="term" value="C:plasma membrane"/>
    <property type="evidence" value="ECO:0007669"/>
    <property type="project" value="UniProtKB-SubCell"/>
</dbReference>
<comment type="cofactor">
    <cofactor evidence="4">
        <name>Zn(2+)</name>
        <dbReference type="ChEBI" id="CHEBI:29105"/>
    </cofactor>
    <text evidence="4">Binds 2 Zn(2+) ions.</text>
</comment>
<feature type="non-terminal residue" evidence="5">
    <location>
        <position position="107"/>
    </location>
</feature>
<keyword evidence="3" id="KW-0336">GPI-anchor</keyword>
<name>A0A9X9LTE5_GULGU</name>
<evidence type="ECO:0000313" key="5">
    <source>
        <dbReference type="EMBL" id="VCW85552.1"/>
    </source>
</evidence>
<keyword evidence="4" id="KW-0862">Zinc</keyword>
<reference evidence="5 6" key="1">
    <citation type="submission" date="2018-10" db="EMBL/GenBank/DDBJ databases">
        <authorList>
            <person name="Ekblom R."/>
            <person name="Jareborg N."/>
        </authorList>
    </citation>
    <scope>NUCLEOTIDE SEQUENCE [LARGE SCALE GENOMIC DNA]</scope>
    <source>
        <tissue evidence="5">Muscle</tissue>
    </source>
</reference>
<keyword evidence="3" id="KW-0325">Glycoprotein</keyword>
<dbReference type="EC" id="3.1.3.1" evidence="2"/>
<protein>
    <recommendedName>
        <fullName evidence="2">alkaline phosphatase</fullName>
        <ecNumber evidence="2">3.1.3.1</ecNumber>
    </recommendedName>
</protein>
<dbReference type="PANTHER" id="PTHR11596">
    <property type="entry name" value="ALKALINE PHOSPHATASE"/>
    <property type="match status" value="1"/>
</dbReference>
<gene>
    <name evidence="5" type="ORF">BN2614_LOCUS3</name>
</gene>
<dbReference type="AlphaFoldDB" id="A0A9X9LTE5"/>
<accession>A0A9X9LTE5</accession>
<keyword evidence="4" id="KW-0479">Metal-binding</keyword>
<dbReference type="GO" id="GO:0046872">
    <property type="term" value="F:metal ion binding"/>
    <property type="evidence" value="ECO:0007669"/>
    <property type="project" value="UniProtKB-KW"/>
</dbReference>
<comment type="subcellular location">
    <subcellularLocation>
        <location evidence="1">Cell membrane</location>
        <topology evidence="1">Lipid-anchor</topology>
        <topology evidence="1">GPI-anchor</topology>
    </subcellularLocation>
</comment>
<organism evidence="5 6">
    <name type="scientific">Gulo gulo</name>
    <name type="common">Wolverine</name>
    <name type="synonym">Gluton</name>
    <dbReference type="NCBI Taxonomy" id="48420"/>
    <lineage>
        <taxon>Eukaryota</taxon>
        <taxon>Metazoa</taxon>
        <taxon>Chordata</taxon>
        <taxon>Craniata</taxon>
        <taxon>Vertebrata</taxon>
        <taxon>Euteleostomi</taxon>
        <taxon>Mammalia</taxon>
        <taxon>Eutheria</taxon>
        <taxon>Laurasiatheria</taxon>
        <taxon>Carnivora</taxon>
        <taxon>Caniformia</taxon>
        <taxon>Musteloidea</taxon>
        <taxon>Mustelidae</taxon>
        <taxon>Guloninae</taxon>
        <taxon>Gulo</taxon>
    </lineage>
</organism>
<dbReference type="EMBL" id="CYRY02015647">
    <property type="protein sequence ID" value="VCW85552.1"/>
    <property type="molecule type" value="Genomic_DNA"/>
</dbReference>
<dbReference type="Pfam" id="PF00245">
    <property type="entry name" value="Alk_phosphatase"/>
    <property type="match status" value="1"/>
</dbReference>
<evidence type="ECO:0000256" key="2">
    <source>
        <dbReference type="ARBA" id="ARBA00012647"/>
    </source>
</evidence>
<evidence type="ECO:0000256" key="1">
    <source>
        <dbReference type="ARBA" id="ARBA00004609"/>
    </source>
</evidence>